<comment type="similarity">
    <text evidence="3">Belongs to the GDA1/CD39 NTPase family.</text>
</comment>
<dbReference type="EMBL" id="BAAFST010000009">
    <property type="protein sequence ID" value="GAB1294827.1"/>
    <property type="molecule type" value="Genomic_DNA"/>
</dbReference>
<dbReference type="Pfam" id="PF01150">
    <property type="entry name" value="GDA1_CD39"/>
    <property type="match status" value="2"/>
</dbReference>
<protein>
    <submittedName>
        <fullName evidence="8">Ectonucleoside triphosphate diphosphohydrolase 3</fullName>
    </submittedName>
</protein>
<dbReference type="Gene3D" id="3.30.420.40">
    <property type="match status" value="1"/>
</dbReference>
<keyword evidence="5" id="KW-0106">Calcium</keyword>
<evidence type="ECO:0000256" key="1">
    <source>
        <dbReference type="ARBA" id="ARBA00001913"/>
    </source>
</evidence>
<keyword evidence="4" id="KW-0378">Hydrolase</keyword>
<evidence type="ECO:0000256" key="3">
    <source>
        <dbReference type="ARBA" id="ARBA00009283"/>
    </source>
</evidence>
<comment type="caution">
    <text evidence="8">The sequence shown here is derived from an EMBL/GenBank/DDBJ whole genome shotgun (WGS) entry which is preliminary data.</text>
</comment>
<dbReference type="Proteomes" id="UP001623349">
    <property type="component" value="Unassembled WGS sequence"/>
</dbReference>
<keyword evidence="7" id="KW-0472">Membrane</keyword>
<sequence>MFNVVTRQPCEQAGFRALSRTPAIVTLVVLLVSIVVLVTLTLIQIRHPQVLPPGLKYGIVLDAGSSRTTVYVYQWPAEKENNTGVVSQTFRCSVKGSGISSYENNPQDAPKAFEDCMLKVKEQVPEHLHGSTRIYLGATAGMRLLRLQNETAAREKNLWHMWVHPHGVDTTGALDLGGASTQISFVAEEKMEPNASDTVQVSLYGYTYTLYTHSFQCYGRNEAEKKFLATLLQWVVVGRTFQKESVLSHTSLSYLQSAFTEANISNPCYPRGYHATFTLGHMFGSLCTEKQRLESYNLSDSVTFVGTGDPQLCREKVASVFDFSACQDQEACSFDGVYQPKVQGPFVAFAGFYYTASALNLSGSFSLTAFNDSSWSFCRHTWSELLSLLPRFDETYARSYCFSAHYIYHLLVNGYKFTEETWPQIRFEKEVGNSSIGWSLGYMLSLTNQIPAGSPLIHLPIQPPVFMGVLAFFTAIALLCLAFLLYLCSAFRTKHSENAFDQAVDSD</sequence>
<evidence type="ECO:0000256" key="2">
    <source>
        <dbReference type="ARBA" id="ARBA00001946"/>
    </source>
</evidence>
<dbReference type="InterPro" id="IPR000407">
    <property type="entry name" value="GDA1_CD39_NTPase"/>
</dbReference>
<name>A0ABQ0F6C1_APOSI</name>
<organism evidence="8 9">
    <name type="scientific">Apodemus speciosus</name>
    <name type="common">Large Japanese field mouse</name>
    <dbReference type="NCBI Taxonomy" id="105296"/>
    <lineage>
        <taxon>Eukaryota</taxon>
        <taxon>Metazoa</taxon>
        <taxon>Chordata</taxon>
        <taxon>Craniata</taxon>
        <taxon>Vertebrata</taxon>
        <taxon>Euteleostomi</taxon>
        <taxon>Mammalia</taxon>
        <taxon>Eutheria</taxon>
        <taxon>Euarchontoglires</taxon>
        <taxon>Glires</taxon>
        <taxon>Rodentia</taxon>
        <taxon>Myomorpha</taxon>
        <taxon>Muroidea</taxon>
        <taxon>Muridae</taxon>
        <taxon>Murinae</taxon>
        <taxon>Apodemus</taxon>
    </lineage>
</organism>
<comment type="cofactor">
    <cofactor evidence="2">
        <name>Mg(2+)</name>
        <dbReference type="ChEBI" id="CHEBI:18420"/>
    </cofactor>
</comment>
<evidence type="ECO:0000256" key="4">
    <source>
        <dbReference type="ARBA" id="ARBA00022801"/>
    </source>
</evidence>
<evidence type="ECO:0000256" key="7">
    <source>
        <dbReference type="SAM" id="Phobius"/>
    </source>
</evidence>
<evidence type="ECO:0000256" key="6">
    <source>
        <dbReference type="ARBA" id="ARBA00022842"/>
    </source>
</evidence>
<keyword evidence="6" id="KW-0460">Magnesium</keyword>
<evidence type="ECO:0000313" key="8">
    <source>
        <dbReference type="EMBL" id="GAB1294827.1"/>
    </source>
</evidence>
<dbReference type="PANTHER" id="PTHR11782:SF38">
    <property type="entry name" value="ECTONUCLEOSIDE TRIPHOSPHATE DIPHOSPHOHYDROLASE 3"/>
    <property type="match status" value="1"/>
</dbReference>
<dbReference type="PANTHER" id="PTHR11782">
    <property type="entry name" value="ADENOSINE/GUANOSINE DIPHOSPHATASE"/>
    <property type="match status" value="1"/>
</dbReference>
<proteinExistence type="inferred from homology"/>
<accession>A0ABQ0F6C1</accession>
<reference evidence="8 9" key="1">
    <citation type="submission" date="2024-08" db="EMBL/GenBank/DDBJ databases">
        <title>The draft genome of Apodemus speciosus.</title>
        <authorList>
            <person name="Nabeshima K."/>
            <person name="Suzuki S."/>
            <person name="Onuma M."/>
        </authorList>
    </citation>
    <scope>NUCLEOTIDE SEQUENCE [LARGE SCALE GENOMIC DNA]</scope>
    <source>
        <strain evidence="8">IB14-021</strain>
    </source>
</reference>
<comment type="cofactor">
    <cofactor evidence="1">
        <name>Ca(2+)</name>
        <dbReference type="ChEBI" id="CHEBI:29108"/>
    </cofactor>
</comment>
<evidence type="ECO:0000256" key="5">
    <source>
        <dbReference type="ARBA" id="ARBA00022837"/>
    </source>
</evidence>
<keyword evidence="7" id="KW-0812">Transmembrane</keyword>
<gene>
    <name evidence="8" type="ORF">APTSU1_001006000</name>
</gene>
<keyword evidence="7" id="KW-1133">Transmembrane helix</keyword>
<feature type="transmembrane region" description="Helical" evidence="7">
    <location>
        <begin position="21"/>
        <end position="43"/>
    </location>
</feature>
<keyword evidence="9" id="KW-1185">Reference proteome</keyword>
<feature type="transmembrane region" description="Helical" evidence="7">
    <location>
        <begin position="465"/>
        <end position="487"/>
    </location>
</feature>
<evidence type="ECO:0000313" key="9">
    <source>
        <dbReference type="Proteomes" id="UP001623349"/>
    </source>
</evidence>
<dbReference type="Gene3D" id="3.30.420.150">
    <property type="entry name" value="Exopolyphosphatase. Domain 2"/>
    <property type="match status" value="1"/>
</dbReference>